<gene>
    <name evidence="4" type="primary">LOC116303764</name>
</gene>
<dbReference type="GO" id="GO:0005737">
    <property type="term" value="C:cytoplasm"/>
    <property type="evidence" value="ECO:0007669"/>
    <property type="project" value="TreeGrafter"/>
</dbReference>
<reference evidence="4" key="1">
    <citation type="submission" date="2025-08" db="UniProtKB">
        <authorList>
            <consortium name="RefSeq"/>
        </authorList>
    </citation>
    <scope>IDENTIFICATION</scope>
</reference>
<name>A0A6P8ISB6_ACTTE</name>
<evidence type="ECO:0000256" key="2">
    <source>
        <dbReference type="SAM" id="MobiDB-lite"/>
    </source>
</evidence>
<dbReference type="GO" id="GO:0006364">
    <property type="term" value="P:rRNA processing"/>
    <property type="evidence" value="ECO:0007669"/>
    <property type="project" value="TreeGrafter"/>
</dbReference>
<accession>A0A6P8ISB6</accession>
<dbReference type="GO" id="GO:0005730">
    <property type="term" value="C:nucleolus"/>
    <property type="evidence" value="ECO:0007669"/>
    <property type="project" value="TreeGrafter"/>
</dbReference>
<dbReference type="GO" id="GO:0030688">
    <property type="term" value="C:preribosome, small subunit precursor"/>
    <property type="evidence" value="ECO:0007669"/>
    <property type="project" value="TreeGrafter"/>
</dbReference>
<sequence length="315" mass="36887">MGKDKKERRHKGGLAEDIIDDKTVKTSRRTKQRRERQAEKDETYVEEKLSKKILEQARKQQDELVEEFGYGPRKTSLKTAQTSLGGADRLDHDDDDDSEDDEDKYSETSEAYYEHVEVDEDEEKAFEKFMSKEAPTRRTLADVIMEKIQDKKTEIESHMSERTSAPPMDERLVKVFKGVGEILKKYRSGKLPKAFKFIPSLTNWEEVMFITEPDQWSAAAVYQATRIFVSNLNAKMAQRFFNLVLYPRVRDDIAEYKRLNYHLYMSLKKALFKPAPSSREFCYHSVRQVTVLFVKLSSSVVFLLRQVSQYYIQVL</sequence>
<dbReference type="PANTHER" id="PTHR12821:SF0">
    <property type="entry name" value="BYSTIN"/>
    <property type="match status" value="1"/>
</dbReference>
<dbReference type="RefSeq" id="XP_031569225.1">
    <property type="nucleotide sequence ID" value="XM_031713365.1"/>
</dbReference>
<dbReference type="InterPro" id="IPR007955">
    <property type="entry name" value="Bystin"/>
</dbReference>
<feature type="region of interest" description="Disordered" evidence="2">
    <location>
        <begin position="65"/>
        <end position="109"/>
    </location>
</feature>
<dbReference type="Pfam" id="PF05291">
    <property type="entry name" value="Bystin"/>
    <property type="match status" value="1"/>
</dbReference>
<feature type="compositionally biased region" description="Acidic residues" evidence="2">
    <location>
        <begin position="93"/>
        <end position="104"/>
    </location>
</feature>
<dbReference type="InParanoid" id="A0A6P8ISB6"/>
<feature type="compositionally biased region" description="Basic and acidic residues" evidence="2">
    <location>
        <begin position="35"/>
        <end position="47"/>
    </location>
</feature>
<feature type="compositionally biased region" description="Basic residues" evidence="2">
    <location>
        <begin position="1"/>
        <end position="12"/>
    </location>
</feature>
<dbReference type="PANTHER" id="PTHR12821">
    <property type="entry name" value="BYSTIN"/>
    <property type="match status" value="1"/>
</dbReference>
<evidence type="ECO:0000313" key="3">
    <source>
        <dbReference type="Proteomes" id="UP000515163"/>
    </source>
</evidence>
<evidence type="ECO:0000256" key="1">
    <source>
        <dbReference type="ARBA" id="ARBA00007114"/>
    </source>
</evidence>
<dbReference type="Proteomes" id="UP000515163">
    <property type="component" value="Unplaced"/>
</dbReference>
<proteinExistence type="inferred from homology"/>
<feature type="compositionally biased region" description="Basic residues" evidence="2">
    <location>
        <begin position="25"/>
        <end position="34"/>
    </location>
</feature>
<dbReference type="FunCoup" id="A0A6P8ISB6">
    <property type="interactions" value="1546"/>
</dbReference>
<comment type="similarity">
    <text evidence="1">Belongs to the bystin family.</text>
</comment>
<evidence type="ECO:0000313" key="4">
    <source>
        <dbReference type="RefSeq" id="XP_031569225.1"/>
    </source>
</evidence>
<dbReference type="GO" id="GO:0030515">
    <property type="term" value="F:snoRNA binding"/>
    <property type="evidence" value="ECO:0007669"/>
    <property type="project" value="TreeGrafter"/>
</dbReference>
<dbReference type="GeneID" id="116303764"/>
<dbReference type="AlphaFoldDB" id="A0A6P8ISB6"/>
<dbReference type="KEGG" id="aten:116303764"/>
<keyword evidence="3" id="KW-1185">Reference proteome</keyword>
<protein>
    <submittedName>
        <fullName evidence="4">Bystin-like</fullName>
    </submittedName>
</protein>
<feature type="region of interest" description="Disordered" evidence="2">
    <location>
        <begin position="1"/>
        <end position="47"/>
    </location>
</feature>
<organism evidence="3 4">
    <name type="scientific">Actinia tenebrosa</name>
    <name type="common">Australian red waratah sea anemone</name>
    <dbReference type="NCBI Taxonomy" id="6105"/>
    <lineage>
        <taxon>Eukaryota</taxon>
        <taxon>Metazoa</taxon>
        <taxon>Cnidaria</taxon>
        <taxon>Anthozoa</taxon>
        <taxon>Hexacorallia</taxon>
        <taxon>Actiniaria</taxon>
        <taxon>Actiniidae</taxon>
        <taxon>Actinia</taxon>
    </lineage>
</organism>
<dbReference type="OrthoDB" id="2192561at2759"/>